<feature type="chain" id="PRO_5046707492" description="chitinase" evidence="8">
    <location>
        <begin position="33"/>
        <end position="561"/>
    </location>
</feature>
<evidence type="ECO:0000259" key="9">
    <source>
        <dbReference type="PROSITE" id="PS51173"/>
    </source>
</evidence>
<evidence type="ECO:0000256" key="4">
    <source>
        <dbReference type="ARBA" id="ARBA00023024"/>
    </source>
</evidence>
<dbReference type="Pfam" id="PF00553">
    <property type="entry name" value="CBM_2"/>
    <property type="match status" value="1"/>
</dbReference>
<organism evidence="11 12">
    <name type="scientific">Nocardiopsis lambiniae</name>
    <dbReference type="NCBI Taxonomy" id="3075539"/>
    <lineage>
        <taxon>Bacteria</taxon>
        <taxon>Bacillati</taxon>
        <taxon>Actinomycetota</taxon>
        <taxon>Actinomycetes</taxon>
        <taxon>Streptosporangiales</taxon>
        <taxon>Nocardiopsidaceae</taxon>
        <taxon>Nocardiopsis</taxon>
    </lineage>
</organism>
<dbReference type="Gene3D" id="3.20.20.80">
    <property type="entry name" value="Glycosidases"/>
    <property type="match status" value="1"/>
</dbReference>
<evidence type="ECO:0000256" key="7">
    <source>
        <dbReference type="RuleBase" id="RU004453"/>
    </source>
</evidence>
<dbReference type="InterPro" id="IPR012291">
    <property type="entry name" value="CBM2_carb-bd_dom_sf"/>
</dbReference>
<feature type="domain" description="GH18" evidence="10">
    <location>
        <begin position="153"/>
        <end position="561"/>
    </location>
</feature>
<dbReference type="InterPro" id="IPR029070">
    <property type="entry name" value="Chitinase_insertion_sf"/>
</dbReference>
<evidence type="ECO:0000256" key="5">
    <source>
        <dbReference type="ARBA" id="ARBA00023295"/>
    </source>
</evidence>
<keyword evidence="4" id="KW-0624">Polysaccharide degradation</keyword>
<dbReference type="Gene3D" id="3.10.50.10">
    <property type="match status" value="1"/>
</dbReference>
<accession>A0ABU2M504</accession>
<dbReference type="CDD" id="cd06548">
    <property type="entry name" value="GH18_chitinase"/>
    <property type="match status" value="1"/>
</dbReference>
<dbReference type="InterPro" id="IPR017853">
    <property type="entry name" value="GH"/>
</dbReference>
<feature type="signal peptide" evidence="8">
    <location>
        <begin position="1"/>
        <end position="32"/>
    </location>
</feature>
<dbReference type="InterPro" id="IPR001223">
    <property type="entry name" value="Glyco_hydro18_cat"/>
</dbReference>
<dbReference type="SMART" id="SM00637">
    <property type="entry name" value="CBD_II"/>
    <property type="match status" value="1"/>
</dbReference>
<gene>
    <name evidence="11" type="ORF">RM479_04510</name>
</gene>
<dbReference type="SUPFAM" id="SSF51445">
    <property type="entry name" value="(Trans)glycosidases"/>
    <property type="match status" value="1"/>
</dbReference>
<protein>
    <recommendedName>
        <fullName evidence="2">chitinase</fullName>
        <ecNumber evidence="2">3.2.1.14</ecNumber>
    </recommendedName>
</protein>
<feature type="domain" description="CBM2" evidence="9">
    <location>
        <begin position="33"/>
        <end position="143"/>
    </location>
</feature>
<dbReference type="PROSITE" id="PS51173">
    <property type="entry name" value="CBM2"/>
    <property type="match status" value="1"/>
</dbReference>
<dbReference type="Gene3D" id="2.60.40.290">
    <property type="match status" value="1"/>
</dbReference>
<evidence type="ECO:0000259" key="10">
    <source>
        <dbReference type="PROSITE" id="PS51910"/>
    </source>
</evidence>
<dbReference type="PROSITE" id="PS01095">
    <property type="entry name" value="GH18_1"/>
    <property type="match status" value="1"/>
</dbReference>
<dbReference type="Pfam" id="PF00704">
    <property type="entry name" value="Glyco_hydro_18"/>
    <property type="match status" value="1"/>
</dbReference>
<dbReference type="InterPro" id="IPR001919">
    <property type="entry name" value="CBD2"/>
</dbReference>
<keyword evidence="5 6" id="KW-0326">Glycosidase</keyword>
<dbReference type="InterPro" id="IPR011583">
    <property type="entry name" value="Chitinase_II/V-like_cat"/>
</dbReference>
<comment type="caution">
    <text evidence="11">The sequence shown here is derived from an EMBL/GenBank/DDBJ whole genome shotgun (WGS) entry which is preliminary data.</text>
</comment>
<dbReference type="SUPFAM" id="SSF54556">
    <property type="entry name" value="Chitinase insertion domain"/>
    <property type="match status" value="1"/>
</dbReference>
<dbReference type="InterPro" id="IPR050314">
    <property type="entry name" value="Glycosyl_Hydrlase_18"/>
</dbReference>
<evidence type="ECO:0000256" key="8">
    <source>
        <dbReference type="SAM" id="SignalP"/>
    </source>
</evidence>
<dbReference type="PROSITE" id="PS51910">
    <property type="entry name" value="GH18_2"/>
    <property type="match status" value="1"/>
</dbReference>
<dbReference type="InterPro" id="IPR008965">
    <property type="entry name" value="CBM2/CBM3_carb-bd_dom_sf"/>
</dbReference>
<dbReference type="EC" id="3.2.1.14" evidence="2"/>
<dbReference type="RefSeq" id="WP_311510467.1">
    <property type="nucleotide sequence ID" value="NZ_JAVREP010000002.1"/>
</dbReference>
<dbReference type="SUPFAM" id="SSF49384">
    <property type="entry name" value="Carbohydrate-binding domain"/>
    <property type="match status" value="1"/>
</dbReference>
<dbReference type="PANTHER" id="PTHR11177">
    <property type="entry name" value="CHITINASE"/>
    <property type="match status" value="1"/>
</dbReference>
<dbReference type="GO" id="GO:0016787">
    <property type="term" value="F:hydrolase activity"/>
    <property type="evidence" value="ECO:0007669"/>
    <property type="project" value="UniProtKB-KW"/>
</dbReference>
<name>A0ABU2M504_9ACTN</name>
<sequence length="561" mass="60961">MRARPFRNRMAACAAATVLVAPLMVAAFPAAAEETPATGLTVTYVESARWNTGYSGEIVVHNASGTPVSDWTIEFSLPDGSRIHQLWNATLSGDPAGYTVTPPHWGASVPAGGTYSFGFNGLHTDGSTDLVSCTVNGAPCSGDDGDTGPDHDHLSVAYYTQWSARERDYHVADLVGSGSAERLTHIQYAFGNVSADGECFMTDDEGEGDALADYGHTVPAGQSVDGVADDPGQDLRGNFNQLLKLKEQNPHLSISVSLGGWNWSRYFSDAALTEESRERLVESCVDLYLRGNLPELNEAGGEGVAYGVFDGIDLDWEWPGTDGNPHNVVRPEDKENFTALVQEFRDQLDEFGDETDRHFELSAFVPAGGWRLDSGYELDELMPNFDFVMVQGYDYHGTWESVTNHQSNLVTDARDPEPVISAELIRDAYVSRGVDPAKIVLGIPFYGQGWTGVEAGPEGDGIFQPAAGPARGTYATGTEEYRFLEEKVASGDFELFRNEDAGTAWIYDGETFWNYDDEIAVGQKTEWALDNGYSGVMIWAIDGDNAQGDLLAAIDEALRTN</sequence>
<evidence type="ECO:0000256" key="2">
    <source>
        <dbReference type="ARBA" id="ARBA00012729"/>
    </source>
</evidence>
<evidence type="ECO:0000313" key="12">
    <source>
        <dbReference type="Proteomes" id="UP001183390"/>
    </source>
</evidence>
<evidence type="ECO:0000313" key="11">
    <source>
        <dbReference type="EMBL" id="MDT0327669.1"/>
    </source>
</evidence>
<proteinExistence type="inferred from homology"/>
<evidence type="ECO:0000256" key="3">
    <source>
        <dbReference type="ARBA" id="ARBA00022801"/>
    </source>
</evidence>
<keyword evidence="4" id="KW-0146">Chitin degradation</keyword>
<dbReference type="EMBL" id="JAVREP010000002">
    <property type="protein sequence ID" value="MDT0327669.1"/>
    <property type="molecule type" value="Genomic_DNA"/>
</dbReference>
<keyword evidence="4" id="KW-0119">Carbohydrate metabolism</keyword>
<keyword evidence="8" id="KW-0732">Signal</keyword>
<dbReference type="PANTHER" id="PTHR11177:SF317">
    <property type="entry name" value="CHITINASE 12-RELATED"/>
    <property type="match status" value="1"/>
</dbReference>
<comment type="catalytic activity">
    <reaction evidence="1">
        <text>Random endo-hydrolysis of N-acetyl-beta-D-glucosaminide (1-&gt;4)-beta-linkages in chitin and chitodextrins.</text>
        <dbReference type="EC" id="3.2.1.14"/>
    </reaction>
</comment>
<comment type="similarity">
    <text evidence="7">Belongs to the glycosyl hydrolase 18 family.</text>
</comment>
<dbReference type="Proteomes" id="UP001183390">
    <property type="component" value="Unassembled WGS sequence"/>
</dbReference>
<evidence type="ECO:0000256" key="1">
    <source>
        <dbReference type="ARBA" id="ARBA00000822"/>
    </source>
</evidence>
<keyword evidence="3 6" id="KW-0378">Hydrolase</keyword>
<dbReference type="SMART" id="SM00636">
    <property type="entry name" value="Glyco_18"/>
    <property type="match status" value="1"/>
</dbReference>
<evidence type="ECO:0000256" key="6">
    <source>
        <dbReference type="RuleBase" id="RU000489"/>
    </source>
</evidence>
<keyword evidence="12" id="KW-1185">Reference proteome</keyword>
<reference evidence="12" key="1">
    <citation type="submission" date="2023-07" db="EMBL/GenBank/DDBJ databases">
        <title>30 novel species of actinomycetes from the DSMZ collection.</title>
        <authorList>
            <person name="Nouioui I."/>
        </authorList>
    </citation>
    <scope>NUCLEOTIDE SEQUENCE [LARGE SCALE GENOMIC DNA]</scope>
    <source>
        <strain evidence="12">DSM 44743</strain>
    </source>
</reference>
<dbReference type="InterPro" id="IPR001579">
    <property type="entry name" value="Glyco_hydro_18_chit_AS"/>
</dbReference>